<sequence length="126" mass="13724">MSTIVKFISLAEAEPESGEVSVSVLLQAQLDDGRLVVVLDDRGWSTNCSWPQAVPADIRETALVVAGPDEPGPGATRAQAEQDYWEYIKSILAARQLHLPVHELMALEHEVQFGPRLQNLLAASGH</sequence>
<dbReference type="RefSeq" id="WP_195181685.1">
    <property type="nucleotide sequence ID" value="NZ_CP102487.1"/>
</dbReference>
<accession>A0AA95BT73</accession>
<evidence type="ECO:0000313" key="1">
    <source>
        <dbReference type="EMBL" id="UUX60102.1"/>
    </source>
</evidence>
<name>A0AA95BT73_9MICC</name>
<evidence type="ECO:0000313" key="2">
    <source>
        <dbReference type="Proteomes" id="UP001060018"/>
    </source>
</evidence>
<gene>
    <name evidence="1" type="ORF">NUH22_05680</name>
</gene>
<proteinExistence type="predicted"/>
<protein>
    <submittedName>
        <fullName evidence="1">Uncharacterized protein</fullName>
    </submittedName>
</protein>
<dbReference type="Proteomes" id="UP001060018">
    <property type="component" value="Chromosome"/>
</dbReference>
<reference evidence="1" key="1">
    <citation type="journal article" date="2022" name="Pest Manag. Sci.">
        <title>Glutamicibacter halophytocola-mediated host fitness of potato tuber moth on Solanaceae crops.</title>
        <authorList>
            <person name="Wang W."/>
            <person name="Xiao G."/>
            <person name="Du G."/>
            <person name="Chang L."/>
            <person name="Yang Y."/>
            <person name="Ye J."/>
            <person name="Chen B."/>
        </authorList>
    </citation>
    <scope>NUCLEOTIDE SEQUENCE</scope>
    <source>
        <strain evidence="1">S2</strain>
    </source>
</reference>
<dbReference type="AlphaFoldDB" id="A0AA95BT73"/>
<organism evidence="1 2">
    <name type="scientific">Glutamicibacter halophytocola</name>
    <dbReference type="NCBI Taxonomy" id="1933880"/>
    <lineage>
        <taxon>Bacteria</taxon>
        <taxon>Bacillati</taxon>
        <taxon>Actinomycetota</taxon>
        <taxon>Actinomycetes</taxon>
        <taxon>Micrococcales</taxon>
        <taxon>Micrococcaceae</taxon>
        <taxon>Glutamicibacter</taxon>
    </lineage>
</organism>
<dbReference type="EMBL" id="CP102487">
    <property type="protein sequence ID" value="UUX60102.1"/>
    <property type="molecule type" value="Genomic_DNA"/>
</dbReference>